<keyword evidence="1" id="KW-0812">Transmembrane</keyword>
<protein>
    <submittedName>
        <fullName evidence="2">Uncharacterized protein</fullName>
    </submittedName>
</protein>
<evidence type="ECO:0000313" key="3">
    <source>
        <dbReference type="Proteomes" id="UP000829720"/>
    </source>
</evidence>
<keyword evidence="1" id="KW-0472">Membrane</keyword>
<keyword evidence="1" id="KW-1133">Transmembrane helix</keyword>
<feature type="transmembrane region" description="Helical" evidence="1">
    <location>
        <begin position="36"/>
        <end position="55"/>
    </location>
</feature>
<name>A0A8T3D4X7_9TELE</name>
<dbReference type="EMBL" id="JAERUA010000014">
    <property type="protein sequence ID" value="KAI1890764.1"/>
    <property type="molecule type" value="Genomic_DNA"/>
</dbReference>
<organism evidence="2 3">
    <name type="scientific">Albula goreensis</name>
    <dbReference type="NCBI Taxonomy" id="1534307"/>
    <lineage>
        <taxon>Eukaryota</taxon>
        <taxon>Metazoa</taxon>
        <taxon>Chordata</taxon>
        <taxon>Craniata</taxon>
        <taxon>Vertebrata</taxon>
        <taxon>Euteleostomi</taxon>
        <taxon>Actinopterygii</taxon>
        <taxon>Neopterygii</taxon>
        <taxon>Teleostei</taxon>
        <taxon>Albuliformes</taxon>
        <taxon>Albulidae</taxon>
        <taxon>Albula</taxon>
    </lineage>
</organism>
<dbReference type="Proteomes" id="UP000829720">
    <property type="component" value="Unassembled WGS sequence"/>
</dbReference>
<reference evidence="2" key="1">
    <citation type="submission" date="2021-01" db="EMBL/GenBank/DDBJ databases">
        <authorList>
            <person name="Zahm M."/>
            <person name="Roques C."/>
            <person name="Cabau C."/>
            <person name="Klopp C."/>
            <person name="Donnadieu C."/>
            <person name="Jouanno E."/>
            <person name="Lampietro C."/>
            <person name="Louis A."/>
            <person name="Herpin A."/>
            <person name="Echchiki A."/>
            <person name="Berthelot C."/>
            <person name="Parey E."/>
            <person name="Roest-Crollius H."/>
            <person name="Braasch I."/>
            <person name="Postlethwait J."/>
            <person name="Bobe J."/>
            <person name="Montfort J."/>
            <person name="Bouchez O."/>
            <person name="Begum T."/>
            <person name="Mejri S."/>
            <person name="Adams A."/>
            <person name="Chen W.-J."/>
            <person name="Guiguen Y."/>
        </authorList>
    </citation>
    <scope>NUCLEOTIDE SEQUENCE</scope>
    <source>
        <tissue evidence="2">Blood</tissue>
    </source>
</reference>
<accession>A0A8T3D4X7</accession>
<proteinExistence type="predicted"/>
<comment type="caution">
    <text evidence="2">The sequence shown here is derived from an EMBL/GenBank/DDBJ whole genome shotgun (WGS) entry which is preliminary data.</text>
</comment>
<sequence>MYHVEGMWRLMLSNPTDKPRTGDCGEGVWMPRQTPVVFIFLFFFFFLFFFGIALVKIEVKAVPEYSVIISLVILSKYCVTCCSFLPCLYGSDPKL</sequence>
<evidence type="ECO:0000313" key="2">
    <source>
        <dbReference type="EMBL" id="KAI1890764.1"/>
    </source>
</evidence>
<gene>
    <name evidence="2" type="ORF">AGOR_G00156980</name>
</gene>
<keyword evidence="3" id="KW-1185">Reference proteome</keyword>
<evidence type="ECO:0000256" key="1">
    <source>
        <dbReference type="SAM" id="Phobius"/>
    </source>
</evidence>
<dbReference type="AlphaFoldDB" id="A0A8T3D4X7"/>
<feature type="transmembrane region" description="Helical" evidence="1">
    <location>
        <begin position="67"/>
        <end position="91"/>
    </location>
</feature>